<gene>
    <name evidence="2" type="ORF">PIB30_032796</name>
</gene>
<dbReference type="Proteomes" id="UP001341840">
    <property type="component" value="Unassembled WGS sequence"/>
</dbReference>
<keyword evidence="3" id="KW-1185">Reference proteome</keyword>
<feature type="transmembrane region" description="Helical" evidence="1">
    <location>
        <begin position="31"/>
        <end position="51"/>
    </location>
</feature>
<proteinExistence type="predicted"/>
<keyword evidence="1" id="KW-1133">Transmembrane helix</keyword>
<dbReference type="EMBL" id="JASCZI010181388">
    <property type="protein sequence ID" value="MED6182873.1"/>
    <property type="molecule type" value="Genomic_DNA"/>
</dbReference>
<protein>
    <submittedName>
        <fullName evidence="2">Uncharacterized protein</fullName>
    </submittedName>
</protein>
<evidence type="ECO:0000256" key="1">
    <source>
        <dbReference type="SAM" id="Phobius"/>
    </source>
</evidence>
<evidence type="ECO:0000313" key="3">
    <source>
        <dbReference type="Proteomes" id="UP001341840"/>
    </source>
</evidence>
<reference evidence="2 3" key="1">
    <citation type="journal article" date="2023" name="Plants (Basel)">
        <title>Bridging the Gap: Combining Genomics and Transcriptomics Approaches to Understand Stylosanthes scabra, an Orphan Legume from the Brazilian Caatinga.</title>
        <authorList>
            <person name="Ferreira-Neto J.R.C."/>
            <person name="da Silva M.D."/>
            <person name="Binneck E."/>
            <person name="de Melo N.F."/>
            <person name="da Silva R.H."/>
            <person name="de Melo A.L.T.M."/>
            <person name="Pandolfi V."/>
            <person name="Bustamante F.O."/>
            <person name="Brasileiro-Vidal A.C."/>
            <person name="Benko-Iseppon A.M."/>
        </authorList>
    </citation>
    <scope>NUCLEOTIDE SEQUENCE [LARGE SCALE GENOMIC DNA]</scope>
    <source>
        <tissue evidence="2">Leaves</tissue>
    </source>
</reference>
<sequence>MGKLLAGFVLPLLKFSSPFVASSRVRSAALINWSLISLVDLIAFLVTMYNIDRLEQRRSERMIRCIRDKEEVRGLELQILAWKAMSGSVVKPKSSNGWFLNAIWQKRKHLGTKNTSPSLICASIALVPFGRNCRRGKKGKMQNGVVGALKELPHLAGHRYGQPGLVFSHINNFCHDLDSLEVGMLQFGYLSSENVTHEGGVMEYELQAMTPDILNSINCSGLPSQDYITNKIIENYA</sequence>
<name>A0ABU6WF94_9FABA</name>
<organism evidence="2 3">
    <name type="scientific">Stylosanthes scabra</name>
    <dbReference type="NCBI Taxonomy" id="79078"/>
    <lineage>
        <taxon>Eukaryota</taxon>
        <taxon>Viridiplantae</taxon>
        <taxon>Streptophyta</taxon>
        <taxon>Embryophyta</taxon>
        <taxon>Tracheophyta</taxon>
        <taxon>Spermatophyta</taxon>
        <taxon>Magnoliopsida</taxon>
        <taxon>eudicotyledons</taxon>
        <taxon>Gunneridae</taxon>
        <taxon>Pentapetalae</taxon>
        <taxon>rosids</taxon>
        <taxon>fabids</taxon>
        <taxon>Fabales</taxon>
        <taxon>Fabaceae</taxon>
        <taxon>Papilionoideae</taxon>
        <taxon>50 kb inversion clade</taxon>
        <taxon>dalbergioids sensu lato</taxon>
        <taxon>Dalbergieae</taxon>
        <taxon>Pterocarpus clade</taxon>
        <taxon>Stylosanthes</taxon>
    </lineage>
</organism>
<comment type="caution">
    <text evidence="2">The sequence shown here is derived from an EMBL/GenBank/DDBJ whole genome shotgun (WGS) entry which is preliminary data.</text>
</comment>
<accession>A0ABU6WF94</accession>
<keyword evidence="1" id="KW-0812">Transmembrane</keyword>
<evidence type="ECO:0000313" key="2">
    <source>
        <dbReference type="EMBL" id="MED6182873.1"/>
    </source>
</evidence>
<keyword evidence="1" id="KW-0472">Membrane</keyword>